<name>A0A4U1JUG6_RHOCA</name>
<sequence length="173" mass="19159">MIKNVRHFLSANPMTFNELLDLFEAFLTASYDIITEATRTLHDDFEGGRLRNNDDLASIFGVAVTGGDMARRLQQIRAKRNAGSDVTITLTQIDAVSLECTLVETDHLLSAAGCVFEHLQKRDTDDAGASAVMALAERALFNAYEIEGARLRKFIDQLRAAQKDIPTKQEKVA</sequence>
<evidence type="ECO:0000313" key="2">
    <source>
        <dbReference type="Proteomes" id="UP000310597"/>
    </source>
</evidence>
<proteinExistence type="predicted"/>
<dbReference type="EMBL" id="SWJZ01000013">
    <property type="protein sequence ID" value="TKD23061.1"/>
    <property type="molecule type" value="Genomic_DNA"/>
</dbReference>
<protein>
    <submittedName>
        <fullName evidence="1">Uncharacterized protein</fullName>
    </submittedName>
</protein>
<reference evidence="1 2" key="1">
    <citation type="submission" date="2019-04" db="EMBL/GenBank/DDBJ databases">
        <title>Draft Whole-Genome sequence of the purple photosynthetic bacterium Rhodobacter capsulatus SP108 with an indigenous class A beta-lactamase.</title>
        <authorList>
            <person name="Robertson S."/>
            <person name="Meyer T.E."/>
            <person name="Kyndt J.A."/>
        </authorList>
    </citation>
    <scope>NUCLEOTIDE SEQUENCE [LARGE SCALE GENOMIC DNA]</scope>
    <source>
        <strain evidence="1 2">SP108</strain>
    </source>
</reference>
<organism evidence="1 2">
    <name type="scientific">Rhodobacter capsulatus</name>
    <name type="common">Rhodopseudomonas capsulata</name>
    <dbReference type="NCBI Taxonomy" id="1061"/>
    <lineage>
        <taxon>Bacteria</taxon>
        <taxon>Pseudomonadati</taxon>
        <taxon>Pseudomonadota</taxon>
        <taxon>Alphaproteobacteria</taxon>
        <taxon>Rhodobacterales</taxon>
        <taxon>Rhodobacter group</taxon>
        <taxon>Rhodobacter</taxon>
    </lineage>
</organism>
<accession>A0A4U1JUG6</accession>
<dbReference type="Proteomes" id="UP000310597">
    <property type="component" value="Unassembled WGS sequence"/>
</dbReference>
<dbReference type="OrthoDB" id="9954768at2"/>
<dbReference type="RefSeq" id="WP_136905127.1">
    <property type="nucleotide sequence ID" value="NZ_SWJZ01000013.1"/>
</dbReference>
<comment type="caution">
    <text evidence="1">The sequence shown here is derived from an EMBL/GenBank/DDBJ whole genome shotgun (WGS) entry which is preliminary data.</text>
</comment>
<dbReference type="AlphaFoldDB" id="A0A4U1JUG6"/>
<gene>
    <name evidence="1" type="ORF">FBT96_04415</name>
</gene>
<evidence type="ECO:0000313" key="1">
    <source>
        <dbReference type="EMBL" id="TKD23061.1"/>
    </source>
</evidence>